<reference evidence="2 3" key="1">
    <citation type="submission" date="2017-12" db="EMBL/GenBank/DDBJ databases">
        <title>High-resolution comparative analysis of great ape genomes.</title>
        <authorList>
            <person name="Pollen A."/>
            <person name="Hastie A."/>
            <person name="Hormozdiari F."/>
            <person name="Dougherty M."/>
            <person name="Liu R."/>
            <person name="Chaisson M."/>
            <person name="Hoppe E."/>
            <person name="Hill C."/>
            <person name="Pang A."/>
            <person name="Hillier L."/>
            <person name="Baker C."/>
            <person name="Armstrong J."/>
            <person name="Shendure J."/>
            <person name="Paten B."/>
            <person name="Wilson R."/>
            <person name="Chao H."/>
            <person name="Schneider V."/>
            <person name="Ventura M."/>
            <person name="Kronenberg Z."/>
            <person name="Murali S."/>
            <person name="Gordon D."/>
            <person name="Cantsilieris S."/>
            <person name="Munson K."/>
            <person name="Nelson B."/>
            <person name="Raja A."/>
            <person name="Underwood J."/>
            <person name="Diekhans M."/>
            <person name="Fiddes I."/>
            <person name="Haussler D."/>
            <person name="Eichler E."/>
        </authorList>
    </citation>
    <scope>NUCLEOTIDE SEQUENCE [LARGE SCALE GENOMIC DNA]</scope>
    <source>
        <strain evidence="2">Yerkes chimp pedigree #C0471</strain>
    </source>
</reference>
<evidence type="ECO:0000313" key="3">
    <source>
        <dbReference type="Proteomes" id="UP000236370"/>
    </source>
</evidence>
<dbReference type="Pfam" id="PF12308">
    <property type="entry name" value="Noelin-1"/>
    <property type="match status" value="1"/>
</dbReference>
<dbReference type="SMR" id="A0A2J8LWU1"/>
<comment type="caution">
    <text evidence="2">The sequence shown here is derived from an EMBL/GenBank/DDBJ whole genome shotgun (WGS) entry which is preliminary data.</text>
</comment>
<proteinExistence type="predicted"/>
<organism evidence="2 3">
    <name type="scientific">Pan troglodytes</name>
    <name type="common">Chimpanzee</name>
    <dbReference type="NCBI Taxonomy" id="9598"/>
    <lineage>
        <taxon>Eukaryota</taxon>
        <taxon>Metazoa</taxon>
        <taxon>Chordata</taxon>
        <taxon>Craniata</taxon>
        <taxon>Vertebrata</taxon>
        <taxon>Euteleostomi</taxon>
        <taxon>Mammalia</taxon>
        <taxon>Eutheria</taxon>
        <taxon>Euarchontoglires</taxon>
        <taxon>Primates</taxon>
        <taxon>Haplorrhini</taxon>
        <taxon>Catarrhini</taxon>
        <taxon>Hominidae</taxon>
        <taxon>Pan</taxon>
    </lineage>
</organism>
<dbReference type="Proteomes" id="UP000236370">
    <property type="component" value="Unassembled WGS sequence"/>
</dbReference>
<accession>A0A2J8LWU1</accession>
<dbReference type="InterPro" id="IPR022082">
    <property type="entry name" value="Noelin_dom"/>
</dbReference>
<evidence type="ECO:0000259" key="1">
    <source>
        <dbReference type="Pfam" id="PF12308"/>
    </source>
</evidence>
<evidence type="ECO:0000313" key="2">
    <source>
        <dbReference type="EMBL" id="PNI51698.1"/>
    </source>
</evidence>
<dbReference type="AlphaFoldDB" id="A0A2J8LWU1"/>
<sequence>MEVLELRTYRDLQYVRGMETLMRSLDARLRAADGSLSAKSFQELKDRMTELLPLSSVLEQYKADTRTIVRLREEAVGS</sequence>
<name>A0A2J8LWU1_PANTR</name>
<protein>
    <submittedName>
        <fullName evidence="2">OLFM2 isoform 5</fullName>
    </submittedName>
</protein>
<gene>
    <name evidence="2" type="ORF">CK820_G0026562</name>
</gene>
<dbReference type="EMBL" id="NBAG03000278">
    <property type="protein sequence ID" value="PNI51698.1"/>
    <property type="molecule type" value="Genomic_DNA"/>
</dbReference>
<feature type="domain" description="Noelin" evidence="1">
    <location>
        <begin position="1"/>
        <end position="43"/>
    </location>
</feature>